<name>A0A8D8QJX8_9HEMI</name>
<accession>A0A8D8QJX8</accession>
<dbReference type="EMBL" id="HBUF01081992">
    <property type="protein sequence ID" value="CAG6633211.1"/>
    <property type="molecule type" value="Transcribed_RNA"/>
</dbReference>
<dbReference type="EMBL" id="HBUF01251334">
    <property type="protein sequence ID" value="CAG6680158.1"/>
    <property type="molecule type" value="Transcribed_RNA"/>
</dbReference>
<proteinExistence type="predicted"/>
<evidence type="ECO:0000313" key="2">
    <source>
        <dbReference type="EMBL" id="CAG6633211.1"/>
    </source>
</evidence>
<feature type="compositionally biased region" description="Basic and acidic residues" evidence="1">
    <location>
        <begin position="1"/>
        <end position="10"/>
    </location>
</feature>
<dbReference type="EMBL" id="HBUF01251335">
    <property type="protein sequence ID" value="CAG6680159.1"/>
    <property type="molecule type" value="Transcribed_RNA"/>
</dbReference>
<organism evidence="2">
    <name type="scientific">Cacopsylla melanoneura</name>
    <dbReference type="NCBI Taxonomy" id="428564"/>
    <lineage>
        <taxon>Eukaryota</taxon>
        <taxon>Metazoa</taxon>
        <taxon>Ecdysozoa</taxon>
        <taxon>Arthropoda</taxon>
        <taxon>Hexapoda</taxon>
        <taxon>Insecta</taxon>
        <taxon>Pterygota</taxon>
        <taxon>Neoptera</taxon>
        <taxon>Paraneoptera</taxon>
        <taxon>Hemiptera</taxon>
        <taxon>Sternorrhyncha</taxon>
        <taxon>Psylloidea</taxon>
        <taxon>Psyllidae</taxon>
        <taxon>Psyllinae</taxon>
        <taxon>Cacopsylla</taxon>
    </lineage>
</organism>
<sequence length="256" mass="29092">MRHSDEETLPRKTTNLKPLPSKSVESKRSRSKSVESHKKLPLNSVDDLCFDSKSLPPKTVDSCSPPKSFCCFCFPIRRQRSAPTVPSTPAISTVPVAQQDTGPVSLQHPSSMVQMFYYENKGKCCKKILRYNGYPNKVLLYPEEGWARSAASSYWTITPCWWSKSRCKVVEVAGTRRYKTNAKMLDTGRGTLYIIGSFKKNIPEPDFKLFLTSNVSISDFNMGYSMTGSLERGSRQDNSFQTTHFAVIKRRDFEKR</sequence>
<dbReference type="EMBL" id="HBUF01081991">
    <property type="protein sequence ID" value="CAG6633210.1"/>
    <property type="molecule type" value="Transcribed_RNA"/>
</dbReference>
<protein>
    <submittedName>
        <fullName evidence="2">Uncharacterized protein</fullName>
    </submittedName>
</protein>
<dbReference type="EMBL" id="HBUF01412727">
    <property type="protein sequence ID" value="CAG6739354.1"/>
    <property type="molecule type" value="Transcribed_RNA"/>
</dbReference>
<dbReference type="EMBL" id="HBUF01605815">
    <property type="protein sequence ID" value="CAG6777511.1"/>
    <property type="molecule type" value="Transcribed_RNA"/>
</dbReference>
<dbReference type="AlphaFoldDB" id="A0A8D8QJX8"/>
<evidence type="ECO:0000256" key="1">
    <source>
        <dbReference type="SAM" id="MobiDB-lite"/>
    </source>
</evidence>
<feature type="region of interest" description="Disordered" evidence="1">
    <location>
        <begin position="1"/>
        <end position="39"/>
    </location>
</feature>
<feature type="compositionally biased region" description="Basic and acidic residues" evidence="1">
    <location>
        <begin position="24"/>
        <end position="38"/>
    </location>
</feature>
<reference evidence="2" key="1">
    <citation type="submission" date="2021-05" db="EMBL/GenBank/DDBJ databases">
        <authorList>
            <person name="Alioto T."/>
            <person name="Alioto T."/>
            <person name="Gomez Garrido J."/>
        </authorList>
    </citation>
    <scope>NUCLEOTIDE SEQUENCE</scope>
</reference>
<dbReference type="EMBL" id="HBUF01605816">
    <property type="protein sequence ID" value="CAG6777512.1"/>
    <property type="molecule type" value="Transcribed_RNA"/>
</dbReference>